<dbReference type="RefSeq" id="WP_225877951.1">
    <property type="nucleotide sequence ID" value="NZ_BOLQ01000022.1"/>
</dbReference>
<accession>A0ABW4CLY4</accession>
<evidence type="ECO:0000259" key="1">
    <source>
        <dbReference type="PROSITE" id="PS50943"/>
    </source>
</evidence>
<dbReference type="PROSITE" id="PS50943">
    <property type="entry name" value="HTH_CROC1"/>
    <property type="match status" value="1"/>
</dbReference>
<dbReference type="CDD" id="cd00093">
    <property type="entry name" value="HTH_XRE"/>
    <property type="match status" value="1"/>
</dbReference>
<keyword evidence="3" id="KW-1185">Reference proteome</keyword>
<dbReference type="SMART" id="SM00530">
    <property type="entry name" value="HTH_XRE"/>
    <property type="match status" value="1"/>
</dbReference>
<feature type="domain" description="HTH cro/C1-type" evidence="1">
    <location>
        <begin position="12"/>
        <end position="67"/>
    </location>
</feature>
<protein>
    <submittedName>
        <fullName evidence="2">Helix-turn-helix domain-containing protein</fullName>
    </submittedName>
</protein>
<dbReference type="Proteomes" id="UP001597196">
    <property type="component" value="Unassembled WGS sequence"/>
</dbReference>
<dbReference type="InterPro" id="IPR010982">
    <property type="entry name" value="Lambda_DNA-bd_dom_sf"/>
</dbReference>
<organism evidence="2 3">
    <name type="scientific">Lacticaseibacillus mingshuiensis</name>
    <dbReference type="NCBI Taxonomy" id="2799574"/>
    <lineage>
        <taxon>Bacteria</taxon>
        <taxon>Bacillati</taxon>
        <taxon>Bacillota</taxon>
        <taxon>Bacilli</taxon>
        <taxon>Lactobacillales</taxon>
        <taxon>Lactobacillaceae</taxon>
        <taxon>Lacticaseibacillus</taxon>
    </lineage>
</organism>
<dbReference type="Gene3D" id="1.10.260.40">
    <property type="entry name" value="lambda repressor-like DNA-binding domains"/>
    <property type="match status" value="1"/>
</dbReference>
<reference evidence="3" key="1">
    <citation type="journal article" date="2019" name="Int. J. Syst. Evol. Microbiol.">
        <title>The Global Catalogue of Microorganisms (GCM) 10K type strain sequencing project: providing services to taxonomists for standard genome sequencing and annotation.</title>
        <authorList>
            <consortium name="The Broad Institute Genomics Platform"/>
            <consortium name="The Broad Institute Genome Sequencing Center for Infectious Disease"/>
            <person name="Wu L."/>
            <person name="Ma J."/>
        </authorList>
    </citation>
    <scope>NUCLEOTIDE SEQUENCE [LARGE SCALE GENOMIC DNA]</scope>
    <source>
        <strain evidence="3">CCM 8980</strain>
    </source>
</reference>
<proteinExistence type="predicted"/>
<name>A0ABW4CLY4_9LACO</name>
<evidence type="ECO:0000313" key="2">
    <source>
        <dbReference type="EMBL" id="MFD1430591.1"/>
    </source>
</evidence>
<evidence type="ECO:0000313" key="3">
    <source>
        <dbReference type="Proteomes" id="UP001597196"/>
    </source>
</evidence>
<dbReference type="InterPro" id="IPR001387">
    <property type="entry name" value="Cro/C1-type_HTH"/>
</dbReference>
<gene>
    <name evidence="2" type="ORF">ACFQ4P_10060</name>
</gene>
<sequence>MEYQDNLISRRLEQILEERNLTANRLAMLAGVSQSSVSAIINLRSVNPGVVTLARIADGLGMSLTELLDFPPYNIRPDGTSAAKQRDKWEQLGDALTPEEQERVRRILAGNNKIEK</sequence>
<dbReference type="EMBL" id="JBHTOC010000014">
    <property type="protein sequence ID" value="MFD1430591.1"/>
    <property type="molecule type" value="Genomic_DNA"/>
</dbReference>
<dbReference type="Pfam" id="PF13443">
    <property type="entry name" value="HTH_26"/>
    <property type="match status" value="1"/>
</dbReference>
<dbReference type="SUPFAM" id="SSF47413">
    <property type="entry name" value="lambda repressor-like DNA-binding domains"/>
    <property type="match status" value="1"/>
</dbReference>
<comment type="caution">
    <text evidence="2">The sequence shown here is derived from an EMBL/GenBank/DDBJ whole genome shotgun (WGS) entry which is preliminary data.</text>
</comment>